<evidence type="ECO:0000313" key="2">
    <source>
        <dbReference type="Proteomes" id="UP000061432"/>
    </source>
</evidence>
<dbReference type="KEGG" id="maqu:Maq22A_4p60020"/>
<dbReference type="PATRIC" id="fig|270351.10.peg.7552"/>
<sequence length="77" mass="8371">MSRVHQHKPVKVTVSDLESGEVLNECVLQNDYALITAGNRYLKSMQIMGRTHMLAVAVEKPSPVPSSALPQVVSPSV</sequence>
<name>A0A0C6FXQ2_9HYPH</name>
<evidence type="ECO:0000313" key="1">
    <source>
        <dbReference type="EMBL" id="BAQ50364.1"/>
    </source>
</evidence>
<proteinExistence type="predicted"/>
<protein>
    <submittedName>
        <fullName evidence="1">Uncharacterized protein</fullName>
    </submittedName>
</protein>
<dbReference type="EMBL" id="AP014708">
    <property type="protein sequence ID" value="BAQ50364.1"/>
    <property type="molecule type" value="Genomic_DNA"/>
</dbReference>
<accession>A0A0C6FXQ2</accession>
<organism evidence="1 2">
    <name type="scientific">Methylobacterium aquaticum</name>
    <dbReference type="NCBI Taxonomy" id="270351"/>
    <lineage>
        <taxon>Bacteria</taxon>
        <taxon>Pseudomonadati</taxon>
        <taxon>Pseudomonadota</taxon>
        <taxon>Alphaproteobacteria</taxon>
        <taxon>Hyphomicrobiales</taxon>
        <taxon>Methylobacteriaceae</taxon>
        <taxon>Methylobacterium</taxon>
    </lineage>
</organism>
<dbReference type="RefSeq" id="WP_060851406.1">
    <property type="nucleotide sequence ID" value="NZ_AP014708.1"/>
</dbReference>
<keyword evidence="1" id="KW-0614">Plasmid</keyword>
<geneLocation type="plasmid" evidence="2">
    <name>pMaq22A_4p DNA</name>
</geneLocation>
<dbReference type="Proteomes" id="UP000061432">
    <property type="component" value="Plasmid pMaq22A_4p"/>
</dbReference>
<reference evidence="1 2" key="1">
    <citation type="journal article" date="2015" name="Genome Announc.">
        <title>Complete Genome Sequence of Methylobacterium aquaticum Strain 22A, Isolated from Racomitrium japonicum Moss.</title>
        <authorList>
            <person name="Tani A."/>
            <person name="Ogura Y."/>
            <person name="Hayashi T."/>
            <person name="Kimbara K."/>
        </authorList>
    </citation>
    <scope>NUCLEOTIDE SEQUENCE [LARGE SCALE GENOMIC DNA]</scope>
    <source>
        <strain evidence="1 2">MA-22A</strain>
        <plasmid evidence="2">Plasmid pMaq22A_4p DNA</plasmid>
    </source>
</reference>
<dbReference type="AlphaFoldDB" id="A0A0C6FXQ2"/>
<reference evidence="2" key="2">
    <citation type="submission" date="2015-01" db="EMBL/GenBank/DDBJ databases">
        <title>Complete genome sequence of Methylobacterium aquaticum strain 22A.</title>
        <authorList>
            <person name="Tani A."/>
            <person name="Ogura Y."/>
            <person name="Hayashi T."/>
        </authorList>
    </citation>
    <scope>NUCLEOTIDE SEQUENCE [LARGE SCALE GENOMIC DNA]</scope>
    <source>
        <strain evidence="2">MA-22A</strain>
        <plasmid evidence="2">Plasmid pMaq22A_4p DNA</plasmid>
    </source>
</reference>
<gene>
    <name evidence="1" type="ORF">Maq22A_4p60020</name>
</gene>